<dbReference type="GO" id="GO:0045892">
    <property type="term" value="P:negative regulation of DNA-templated transcription"/>
    <property type="evidence" value="ECO:0007669"/>
    <property type="project" value="TreeGrafter"/>
</dbReference>
<dbReference type="GO" id="GO:0000976">
    <property type="term" value="F:transcription cis-regulatory region binding"/>
    <property type="evidence" value="ECO:0007669"/>
    <property type="project" value="TreeGrafter"/>
</dbReference>
<dbReference type="InterPro" id="IPR002481">
    <property type="entry name" value="FUR"/>
</dbReference>
<dbReference type="HOGENOM" id="CLU_096072_4_2_9"/>
<accession>L0KB17</accession>
<keyword evidence="8" id="KW-0238">DNA-binding</keyword>
<evidence type="ECO:0000256" key="10">
    <source>
        <dbReference type="PIRSR" id="PIRSR602481-1"/>
    </source>
</evidence>
<evidence type="ECO:0000256" key="4">
    <source>
        <dbReference type="ARBA" id="ARBA00022491"/>
    </source>
</evidence>
<evidence type="ECO:0000313" key="12">
    <source>
        <dbReference type="EMBL" id="AGB41569.1"/>
    </source>
</evidence>
<evidence type="ECO:0000256" key="8">
    <source>
        <dbReference type="ARBA" id="ARBA00023125"/>
    </source>
</evidence>
<feature type="binding site" evidence="10">
    <location>
        <position position="136"/>
    </location>
    <ligand>
        <name>Zn(2+)</name>
        <dbReference type="ChEBI" id="CHEBI:29105"/>
    </ligand>
</feature>
<keyword evidence="4" id="KW-0678">Repressor</keyword>
<dbReference type="GO" id="GO:0008270">
    <property type="term" value="F:zinc ion binding"/>
    <property type="evidence" value="ECO:0007669"/>
    <property type="project" value="TreeGrafter"/>
</dbReference>
<dbReference type="InterPro" id="IPR036388">
    <property type="entry name" value="WH-like_DNA-bd_sf"/>
</dbReference>
<comment type="cofactor">
    <cofactor evidence="10">
        <name>Zn(2+)</name>
        <dbReference type="ChEBI" id="CHEBI:29105"/>
    </cofactor>
    <text evidence="10">Binds 1 zinc ion per subunit.</text>
</comment>
<feature type="binding site" evidence="11">
    <location>
        <position position="88"/>
    </location>
    <ligand>
        <name>Fe cation</name>
        <dbReference type="ChEBI" id="CHEBI:24875"/>
    </ligand>
</feature>
<keyword evidence="11" id="KW-0408">Iron</keyword>
<keyword evidence="13" id="KW-1185">Reference proteome</keyword>
<feature type="binding site" evidence="10">
    <location>
        <position position="133"/>
    </location>
    <ligand>
        <name>Zn(2+)</name>
        <dbReference type="ChEBI" id="CHEBI:29105"/>
    </ligand>
</feature>
<evidence type="ECO:0000256" key="9">
    <source>
        <dbReference type="ARBA" id="ARBA00023163"/>
    </source>
</evidence>
<evidence type="ECO:0000256" key="11">
    <source>
        <dbReference type="PIRSR" id="PIRSR602481-2"/>
    </source>
</evidence>
<dbReference type="Gene3D" id="3.30.1490.190">
    <property type="match status" value="1"/>
</dbReference>
<sequence length="142" mass="16661">MEQLLNWEERLKNKGIRCTKQRIAILKILITSDTPISAQEIFSQLDDSNSKVRLSTVYRNLNQFVAEGIVRKLNFADQKNKFELVDDHHHHLVCLECDEVRPLECPLEQFDNQLSTKTGYKIIEHRIKFYGLCPKCQENKES</sequence>
<evidence type="ECO:0000313" key="13">
    <source>
        <dbReference type="Proteomes" id="UP000010880"/>
    </source>
</evidence>
<proteinExistence type="inferred from homology"/>
<feature type="binding site" evidence="11">
    <location>
        <position position="108"/>
    </location>
    <ligand>
        <name>Fe cation</name>
        <dbReference type="ChEBI" id="CHEBI:24875"/>
    </ligand>
</feature>
<comment type="cofactor">
    <cofactor evidence="11">
        <name>Mn(2+)</name>
        <dbReference type="ChEBI" id="CHEBI:29035"/>
    </cofactor>
    <cofactor evidence="11">
        <name>Fe(2+)</name>
        <dbReference type="ChEBI" id="CHEBI:29033"/>
    </cofactor>
    <text evidence="11">Binds 1 Mn(2+) or Fe(2+) ion per subunit.</text>
</comment>
<dbReference type="GO" id="GO:1900376">
    <property type="term" value="P:regulation of secondary metabolite biosynthetic process"/>
    <property type="evidence" value="ECO:0007669"/>
    <property type="project" value="TreeGrafter"/>
</dbReference>
<gene>
    <name evidence="12" type="ordered locus">Halha_1631</name>
</gene>
<dbReference type="eggNOG" id="COG0735">
    <property type="taxonomic scope" value="Bacteria"/>
</dbReference>
<dbReference type="EMBL" id="CP003359">
    <property type="protein sequence ID" value="AGB41569.1"/>
    <property type="molecule type" value="Genomic_DNA"/>
</dbReference>
<evidence type="ECO:0000256" key="7">
    <source>
        <dbReference type="ARBA" id="ARBA00023015"/>
    </source>
</evidence>
<dbReference type="Pfam" id="PF01475">
    <property type="entry name" value="FUR"/>
    <property type="match status" value="1"/>
</dbReference>
<dbReference type="AlphaFoldDB" id="L0KB17"/>
<dbReference type="FunFam" id="1.10.10.10:FF:000007">
    <property type="entry name" value="Ferric uptake regulation protein"/>
    <property type="match status" value="1"/>
</dbReference>
<evidence type="ECO:0000256" key="6">
    <source>
        <dbReference type="ARBA" id="ARBA00022833"/>
    </source>
</evidence>
<comment type="similarity">
    <text evidence="2">Belongs to the Fur family.</text>
</comment>
<keyword evidence="5 10" id="KW-0479">Metal-binding</keyword>
<dbReference type="InterPro" id="IPR036390">
    <property type="entry name" value="WH_DNA-bd_sf"/>
</dbReference>
<protein>
    <submittedName>
        <fullName evidence="12">Fe2+/Zn2+ uptake regulation protein</fullName>
    </submittedName>
</protein>
<keyword evidence="7" id="KW-0805">Transcription regulation</keyword>
<dbReference type="KEGG" id="hhl:Halha_1631"/>
<comment type="subcellular location">
    <subcellularLocation>
        <location evidence="1">Cytoplasm</location>
    </subcellularLocation>
</comment>
<dbReference type="RefSeq" id="WP_015327285.1">
    <property type="nucleotide sequence ID" value="NC_019978.1"/>
</dbReference>
<keyword evidence="6 10" id="KW-0862">Zinc</keyword>
<reference evidence="13" key="1">
    <citation type="submission" date="2012-02" db="EMBL/GenBank/DDBJ databases">
        <title>The complete genome of Halobacteroides halobius DSM 5150.</title>
        <authorList>
            <person name="Lucas S."/>
            <person name="Copeland A."/>
            <person name="Lapidus A."/>
            <person name="Glavina del Rio T."/>
            <person name="Dalin E."/>
            <person name="Tice H."/>
            <person name="Bruce D."/>
            <person name="Goodwin L."/>
            <person name="Pitluck S."/>
            <person name="Peters L."/>
            <person name="Mikhailova N."/>
            <person name="Gu W."/>
            <person name="Kyrpides N."/>
            <person name="Mavromatis K."/>
            <person name="Ivanova N."/>
            <person name="Brettin T."/>
            <person name="Detter J.C."/>
            <person name="Han C."/>
            <person name="Larimer F."/>
            <person name="Land M."/>
            <person name="Hauser L."/>
            <person name="Markowitz V."/>
            <person name="Cheng J.-F."/>
            <person name="Hugenholtz P."/>
            <person name="Woyke T."/>
            <person name="Wu D."/>
            <person name="Tindall B."/>
            <person name="Pomrenke H."/>
            <person name="Brambilla E."/>
            <person name="Klenk H.-P."/>
            <person name="Eisen J.A."/>
        </authorList>
    </citation>
    <scope>NUCLEOTIDE SEQUENCE [LARGE SCALE GENOMIC DNA]</scope>
    <source>
        <strain evidence="13">ATCC 35273 / DSM 5150 / MD-1</strain>
    </source>
</reference>
<dbReference type="STRING" id="748449.Halha_1631"/>
<dbReference type="Proteomes" id="UP000010880">
    <property type="component" value="Chromosome"/>
</dbReference>
<evidence type="ECO:0000256" key="3">
    <source>
        <dbReference type="ARBA" id="ARBA00022490"/>
    </source>
</evidence>
<evidence type="ECO:0000256" key="2">
    <source>
        <dbReference type="ARBA" id="ARBA00007957"/>
    </source>
</evidence>
<feature type="binding site" evidence="10">
    <location>
        <position position="97"/>
    </location>
    <ligand>
        <name>Zn(2+)</name>
        <dbReference type="ChEBI" id="CHEBI:29105"/>
    </ligand>
</feature>
<name>L0KB17_HALHC</name>
<dbReference type="GO" id="GO:0003700">
    <property type="term" value="F:DNA-binding transcription factor activity"/>
    <property type="evidence" value="ECO:0007669"/>
    <property type="project" value="InterPro"/>
</dbReference>
<evidence type="ECO:0000256" key="1">
    <source>
        <dbReference type="ARBA" id="ARBA00004496"/>
    </source>
</evidence>
<keyword evidence="3" id="KW-0963">Cytoplasm</keyword>
<dbReference type="OrthoDB" id="8659436at2"/>
<feature type="binding site" evidence="11">
    <location>
        <position position="125"/>
    </location>
    <ligand>
        <name>Fe cation</name>
        <dbReference type="ChEBI" id="CHEBI:24875"/>
    </ligand>
</feature>
<dbReference type="GO" id="GO:0005737">
    <property type="term" value="C:cytoplasm"/>
    <property type="evidence" value="ECO:0007669"/>
    <property type="project" value="UniProtKB-SubCell"/>
</dbReference>
<dbReference type="CDD" id="cd07153">
    <property type="entry name" value="Fur_like"/>
    <property type="match status" value="1"/>
</dbReference>
<dbReference type="PATRIC" id="fig|748449.3.peg.1582"/>
<organism evidence="12 13">
    <name type="scientific">Halobacteroides halobius (strain ATCC 35273 / DSM 5150 / MD-1)</name>
    <dbReference type="NCBI Taxonomy" id="748449"/>
    <lineage>
        <taxon>Bacteria</taxon>
        <taxon>Bacillati</taxon>
        <taxon>Bacillota</taxon>
        <taxon>Clostridia</taxon>
        <taxon>Halanaerobiales</taxon>
        <taxon>Halobacteroidaceae</taxon>
        <taxon>Halobacteroides</taxon>
    </lineage>
</organism>
<dbReference type="PANTHER" id="PTHR33202:SF8">
    <property type="entry name" value="PEROXIDE-RESPONSIVE REPRESSOR PERR"/>
    <property type="match status" value="1"/>
</dbReference>
<dbReference type="Gene3D" id="1.10.10.10">
    <property type="entry name" value="Winged helix-like DNA-binding domain superfamily/Winged helix DNA-binding domain"/>
    <property type="match status" value="1"/>
</dbReference>
<keyword evidence="9" id="KW-0804">Transcription</keyword>
<evidence type="ECO:0000256" key="5">
    <source>
        <dbReference type="ARBA" id="ARBA00022723"/>
    </source>
</evidence>
<feature type="binding site" evidence="10">
    <location>
        <position position="94"/>
    </location>
    <ligand>
        <name>Zn(2+)</name>
        <dbReference type="ChEBI" id="CHEBI:29105"/>
    </ligand>
</feature>
<dbReference type="PANTHER" id="PTHR33202">
    <property type="entry name" value="ZINC UPTAKE REGULATION PROTEIN"/>
    <property type="match status" value="1"/>
</dbReference>
<dbReference type="InterPro" id="IPR043135">
    <property type="entry name" value="Fur_C"/>
</dbReference>
<dbReference type="SUPFAM" id="SSF46785">
    <property type="entry name" value="Winged helix' DNA-binding domain"/>
    <property type="match status" value="1"/>
</dbReference>